<dbReference type="EC" id="2.7.1.51" evidence="5"/>
<dbReference type="Proteomes" id="UP000041314">
    <property type="component" value="Unassembled WGS sequence"/>
</dbReference>
<dbReference type="Gene3D" id="3.30.420.40">
    <property type="match status" value="1"/>
</dbReference>
<dbReference type="SUPFAM" id="SSF53067">
    <property type="entry name" value="Actin-like ATPase domain"/>
    <property type="match status" value="1"/>
</dbReference>
<evidence type="ECO:0000256" key="2">
    <source>
        <dbReference type="ARBA" id="ARBA00022679"/>
    </source>
</evidence>
<evidence type="ECO:0000256" key="3">
    <source>
        <dbReference type="ARBA" id="ARBA00022777"/>
    </source>
</evidence>
<dbReference type="PANTHER" id="PTHR43095:SF5">
    <property type="entry name" value="XYLULOSE KINASE"/>
    <property type="match status" value="1"/>
</dbReference>
<proteinExistence type="inferred from homology"/>
<organism evidence="5 6">
    <name type="scientific">Salmonella enterica subsp. enterica serovar Bovismorbificans</name>
    <dbReference type="NCBI Taxonomy" id="58097"/>
    <lineage>
        <taxon>Bacteria</taxon>
        <taxon>Pseudomonadati</taxon>
        <taxon>Pseudomonadota</taxon>
        <taxon>Gammaproteobacteria</taxon>
        <taxon>Enterobacterales</taxon>
        <taxon>Enterobacteriaceae</taxon>
        <taxon>Salmonella</taxon>
    </lineage>
</organism>
<comment type="similarity">
    <text evidence="1">Belongs to the FGGY kinase family.</text>
</comment>
<dbReference type="PANTHER" id="PTHR43095">
    <property type="entry name" value="SUGAR KINASE"/>
    <property type="match status" value="1"/>
</dbReference>
<name>A0A655C8P4_SALET</name>
<dbReference type="FunFam" id="3.30.420.40:FF:000161">
    <property type="entry name" value="L-fuculokinase"/>
    <property type="match status" value="1"/>
</dbReference>
<reference evidence="5 6" key="1">
    <citation type="submission" date="2015-03" db="EMBL/GenBank/DDBJ databases">
        <authorList>
            <consortium name="Pathogen Informatics"/>
        </authorList>
    </citation>
    <scope>NUCLEOTIDE SEQUENCE [LARGE SCALE GENOMIC DNA]</scope>
    <source>
        <strain evidence="5 6">A1104</strain>
    </source>
</reference>
<sequence>MPVISAGHDTQFALFGAGAQQGEPVLSSGTWEILMVRSGQVDTSLLSQYPGSTCELDSQSGLYNPGMQWLASGVLEWVRKLLWTPETPWQTLIDEARAIPAGAEGVRMQCDLLACQNAGWQGVTLNTTRGHFYRAALEGLTAQLQRNLRTLEKIGHFNATELLLVGGGSRNALWNQIKANQLDIPIKVLDDAETTVAGAAMFGWYGVGEFSSPEQARAQVNYQYRYFWPQTEPEIIEGV</sequence>
<evidence type="ECO:0000313" key="5">
    <source>
        <dbReference type="EMBL" id="CNU02405.1"/>
    </source>
</evidence>
<protein>
    <submittedName>
        <fullName evidence="5">L-fuculokinase</fullName>
        <ecNumber evidence="5">2.7.1.51</ecNumber>
    </submittedName>
</protein>
<keyword evidence="3 5" id="KW-0418">Kinase</keyword>
<dbReference type="GO" id="GO:0008737">
    <property type="term" value="F:L-fuculokinase activity"/>
    <property type="evidence" value="ECO:0007669"/>
    <property type="project" value="UniProtKB-EC"/>
</dbReference>
<accession>A0A655C8P4</accession>
<dbReference type="InterPro" id="IPR018483">
    <property type="entry name" value="Carb_kinase_FGGY_CS"/>
</dbReference>
<dbReference type="InterPro" id="IPR018485">
    <property type="entry name" value="FGGY_C"/>
</dbReference>
<evidence type="ECO:0000259" key="4">
    <source>
        <dbReference type="Pfam" id="PF02782"/>
    </source>
</evidence>
<dbReference type="InterPro" id="IPR050406">
    <property type="entry name" value="FGGY_Carb_Kinase"/>
</dbReference>
<keyword evidence="2 5" id="KW-0808">Transferase</keyword>
<dbReference type="PROSITE" id="PS00445">
    <property type="entry name" value="FGGY_KINASES_2"/>
    <property type="match status" value="1"/>
</dbReference>
<dbReference type="Pfam" id="PF02782">
    <property type="entry name" value="FGGY_C"/>
    <property type="match status" value="1"/>
</dbReference>
<evidence type="ECO:0000256" key="1">
    <source>
        <dbReference type="ARBA" id="ARBA00009156"/>
    </source>
</evidence>
<feature type="domain" description="Carbohydrate kinase FGGY C-terminal" evidence="4">
    <location>
        <begin position="26"/>
        <end position="205"/>
    </location>
</feature>
<dbReference type="EMBL" id="CQPA01000009">
    <property type="protein sequence ID" value="CNU02405.1"/>
    <property type="molecule type" value="Genomic_DNA"/>
</dbReference>
<gene>
    <name evidence="5" type="primary">fucK</name>
    <name evidence="5" type="ORF">ERS008198_01702</name>
</gene>
<dbReference type="AlphaFoldDB" id="A0A655C8P4"/>
<dbReference type="InterPro" id="IPR043129">
    <property type="entry name" value="ATPase_NBD"/>
</dbReference>
<evidence type="ECO:0000313" key="6">
    <source>
        <dbReference type="Proteomes" id="UP000041314"/>
    </source>
</evidence>